<comment type="caution">
    <text evidence="4">The sequence shown here is derived from an EMBL/GenBank/DDBJ whole genome shotgun (WGS) entry which is preliminary data.</text>
</comment>
<dbReference type="InterPro" id="IPR001138">
    <property type="entry name" value="Zn2Cys6_DnaBD"/>
</dbReference>
<dbReference type="AlphaFoldDB" id="A0AA39ZK66"/>
<evidence type="ECO:0000256" key="1">
    <source>
        <dbReference type="ARBA" id="ARBA00023242"/>
    </source>
</evidence>
<dbReference type="EMBL" id="JAULSY010000012">
    <property type="protein sequence ID" value="KAK0672567.1"/>
    <property type="molecule type" value="Genomic_DNA"/>
</dbReference>
<keyword evidence="5" id="KW-1185">Reference proteome</keyword>
<evidence type="ECO:0000256" key="2">
    <source>
        <dbReference type="SAM" id="MobiDB-lite"/>
    </source>
</evidence>
<evidence type="ECO:0000313" key="4">
    <source>
        <dbReference type="EMBL" id="KAK0672567.1"/>
    </source>
</evidence>
<dbReference type="SUPFAM" id="SSF57701">
    <property type="entry name" value="Zn2/Cys6 DNA-binding domain"/>
    <property type="match status" value="1"/>
</dbReference>
<dbReference type="PRINTS" id="PR00755">
    <property type="entry name" value="AFLATOXINBRP"/>
</dbReference>
<dbReference type="Proteomes" id="UP001174997">
    <property type="component" value="Unassembled WGS sequence"/>
</dbReference>
<dbReference type="PROSITE" id="PS50048">
    <property type="entry name" value="ZN2_CY6_FUNGAL_2"/>
    <property type="match status" value="1"/>
</dbReference>
<feature type="region of interest" description="Disordered" evidence="2">
    <location>
        <begin position="84"/>
        <end position="113"/>
    </location>
</feature>
<feature type="compositionally biased region" description="Polar residues" evidence="2">
    <location>
        <begin position="96"/>
        <end position="105"/>
    </location>
</feature>
<feature type="domain" description="Zn(2)-C6 fungal-type" evidence="3">
    <location>
        <begin position="50"/>
        <end position="80"/>
    </location>
</feature>
<accession>A0AA39ZK66</accession>
<gene>
    <name evidence="4" type="ORF">QBC41DRAFT_380540</name>
</gene>
<proteinExistence type="predicted"/>
<organism evidence="4 5">
    <name type="scientific">Cercophora samala</name>
    <dbReference type="NCBI Taxonomy" id="330535"/>
    <lineage>
        <taxon>Eukaryota</taxon>
        <taxon>Fungi</taxon>
        <taxon>Dikarya</taxon>
        <taxon>Ascomycota</taxon>
        <taxon>Pezizomycotina</taxon>
        <taxon>Sordariomycetes</taxon>
        <taxon>Sordariomycetidae</taxon>
        <taxon>Sordariales</taxon>
        <taxon>Lasiosphaeriaceae</taxon>
        <taxon>Cercophora</taxon>
    </lineage>
</organism>
<dbReference type="Pfam" id="PF00172">
    <property type="entry name" value="Zn_clus"/>
    <property type="match status" value="1"/>
</dbReference>
<evidence type="ECO:0000313" key="5">
    <source>
        <dbReference type="Proteomes" id="UP001174997"/>
    </source>
</evidence>
<keyword evidence="1" id="KW-0539">Nucleus</keyword>
<sequence>MRGSTVLTLILIEQHAVHDRELSPYSTIKTTMTPSISAIERNNPPPRRKSCAACIKAKRRCTQESPACQRCTQRTLVCQYPEGRVSKRPLPPKTPATPSRSSTGPPSALPTPGPLWDLSAWEHSSTSCESLELVDPHAILLDASDTLNLFTFDNLDPVFGEPSIHIDEPAVLSDTMSTAVSDFGTATTRIINDLVIPGPPARLPQTAAVAWAFKNRLNFALDKIRDAPRQMVCENQTPWSHPCLYEHHMPQSMQDAYSSCALHLSKNALNTEIITRNIESRIATLLSTPLPLSSPVDLLARVQSLLLYQIIRVQDNSYKSFSAVNDTTAALEEAAFALASHISFEEEEEISDCPTSDETHRPPLQYLSMTRQVWETWLFQESARRTFLIVFFFVRMYRLLRGEVPTGCDGRLGMSRSCFTVGEGVWGAREAVGFGVERGRGRWWVVRDVNFRDVLGKARGEEVDVFGKMVLSSFWGIDETRGWLMGVGGDL</sequence>
<dbReference type="InterPro" id="IPR036864">
    <property type="entry name" value="Zn2-C6_fun-type_DNA-bd_sf"/>
</dbReference>
<dbReference type="SMART" id="SM00066">
    <property type="entry name" value="GAL4"/>
    <property type="match status" value="1"/>
</dbReference>
<name>A0AA39ZK66_9PEZI</name>
<dbReference type="CDD" id="cd00067">
    <property type="entry name" value="GAL4"/>
    <property type="match status" value="1"/>
</dbReference>
<protein>
    <recommendedName>
        <fullName evidence="3">Zn(2)-C6 fungal-type domain-containing protein</fullName>
    </recommendedName>
</protein>
<evidence type="ECO:0000259" key="3">
    <source>
        <dbReference type="PROSITE" id="PS50048"/>
    </source>
</evidence>
<dbReference type="GO" id="GO:0008270">
    <property type="term" value="F:zinc ion binding"/>
    <property type="evidence" value="ECO:0007669"/>
    <property type="project" value="InterPro"/>
</dbReference>
<reference evidence="4" key="1">
    <citation type="submission" date="2023-06" db="EMBL/GenBank/DDBJ databases">
        <title>Genome-scale phylogeny and comparative genomics of the fungal order Sordariales.</title>
        <authorList>
            <consortium name="Lawrence Berkeley National Laboratory"/>
            <person name="Hensen N."/>
            <person name="Bonometti L."/>
            <person name="Westerberg I."/>
            <person name="Brannstrom I.O."/>
            <person name="Guillou S."/>
            <person name="Cros-Aarteil S."/>
            <person name="Calhoun S."/>
            <person name="Haridas S."/>
            <person name="Kuo A."/>
            <person name="Mondo S."/>
            <person name="Pangilinan J."/>
            <person name="Riley R."/>
            <person name="Labutti K."/>
            <person name="Andreopoulos B."/>
            <person name="Lipzen A."/>
            <person name="Chen C."/>
            <person name="Yanf M."/>
            <person name="Daum C."/>
            <person name="Ng V."/>
            <person name="Clum A."/>
            <person name="Steindorff A."/>
            <person name="Ohm R."/>
            <person name="Martin F."/>
            <person name="Silar P."/>
            <person name="Natvig D."/>
            <person name="Lalanne C."/>
            <person name="Gautier V."/>
            <person name="Ament-Velasquez S.L."/>
            <person name="Kruys A."/>
            <person name="Hutchinson M.I."/>
            <person name="Powell A.J."/>
            <person name="Barry K."/>
            <person name="Miller A.N."/>
            <person name="Grigoriev I.V."/>
            <person name="Debuchy R."/>
            <person name="Gladieux P."/>
            <person name="Thoren M.H."/>
            <person name="Johannesson H."/>
        </authorList>
    </citation>
    <scope>NUCLEOTIDE SEQUENCE</scope>
    <source>
        <strain evidence="4">CBS 307.81</strain>
    </source>
</reference>
<dbReference type="GO" id="GO:0000981">
    <property type="term" value="F:DNA-binding transcription factor activity, RNA polymerase II-specific"/>
    <property type="evidence" value="ECO:0007669"/>
    <property type="project" value="InterPro"/>
</dbReference>
<dbReference type="Gene3D" id="4.10.240.10">
    <property type="entry name" value="Zn(2)-C6 fungal-type DNA-binding domain"/>
    <property type="match status" value="1"/>
</dbReference>